<organism evidence="1">
    <name type="scientific">candidate division WWE3 bacterium</name>
    <dbReference type="NCBI Taxonomy" id="2053526"/>
    <lineage>
        <taxon>Bacteria</taxon>
        <taxon>Katanobacteria</taxon>
    </lineage>
</organism>
<name>A0A7C4TJ19_UNCKA</name>
<sequence>MPTKKMRIELFDEEGNRYTIAFEGQISREKALRLLDLVELLGGMPSGGSNPGVNTATVSGNGLSKYEKVRMVLQKQFPLVWFSSKEVQSIYEQELKEPISLSTVATYLSRMTRKGILMKTGASNRLKYKITPSSPQVTLKQQIQ</sequence>
<evidence type="ECO:0000313" key="1">
    <source>
        <dbReference type="EMBL" id="HGW29346.1"/>
    </source>
</evidence>
<protein>
    <submittedName>
        <fullName evidence="1">Uncharacterized protein</fullName>
    </submittedName>
</protein>
<comment type="caution">
    <text evidence="1">The sequence shown here is derived from an EMBL/GenBank/DDBJ whole genome shotgun (WGS) entry which is preliminary data.</text>
</comment>
<dbReference type="AlphaFoldDB" id="A0A7C4TJ19"/>
<accession>A0A7C4TJ19</accession>
<dbReference type="EMBL" id="DSRT01000012">
    <property type="protein sequence ID" value="HGW29346.1"/>
    <property type="molecule type" value="Genomic_DNA"/>
</dbReference>
<reference evidence="1" key="1">
    <citation type="journal article" date="2020" name="mSystems">
        <title>Genome- and Community-Level Interaction Insights into Carbon Utilization and Element Cycling Functions of Hydrothermarchaeota in Hydrothermal Sediment.</title>
        <authorList>
            <person name="Zhou Z."/>
            <person name="Liu Y."/>
            <person name="Xu W."/>
            <person name="Pan J."/>
            <person name="Luo Z.H."/>
            <person name="Li M."/>
        </authorList>
    </citation>
    <scope>NUCLEOTIDE SEQUENCE [LARGE SCALE GENOMIC DNA]</scope>
    <source>
        <strain evidence="1">SpSt-417</strain>
    </source>
</reference>
<proteinExistence type="predicted"/>
<gene>
    <name evidence="1" type="ORF">ENR63_00240</name>
</gene>